<gene>
    <name evidence="5" type="primary">slyA_1</name>
    <name evidence="5" type="ORF">CLORY_08440</name>
</gene>
<dbReference type="GO" id="GO:0003700">
    <property type="term" value="F:DNA-binding transcription factor activity"/>
    <property type="evidence" value="ECO:0007669"/>
    <property type="project" value="InterPro"/>
</dbReference>
<keyword evidence="2" id="KW-0238">DNA-binding</keyword>
<dbReference type="InterPro" id="IPR036388">
    <property type="entry name" value="WH-like_DNA-bd_sf"/>
</dbReference>
<dbReference type="InterPro" id="IPR036390">
    <property type="entry name" value="WH_DNA-bd_sf"/>
</dbReference>
<name>A0A1V4IVA9_9CLOT</name>
<evidence type="ECO:0000313" key="5">
    <source>
        <dbReference type="EMBL" id="OPJ63972.1"/>
    </source>
</evidence>
<dbReference type="OrthoDB" id="1853358at2"/>
<evidence type="ECO:0000256" key="2">
    <source>
        <dbReference type="ARBA" id="ARBA00023125"/>
    </source>
</evidence>
<dbReference type="Gene3D" id="1.10.10.10">
    <property type="entry name" value="Winged helix-like DNA-binding domain superfamily/Winged helix DNA-binding domain"/>
    <property type="match status" value="1"/>
</dbReference>
<proteinExistence type="predicted"/>
<keyword evidence="6" id="KW-1185">Reference proteome</keyword>
<dbReference type="PROSITE" id="PS50995">
    <property type="entry name" value="HTH_MARR_2"/>
    <property type="match status" value="1"/>
</dbReference>
<dbReference type="SUPFAM" id="SSF46785">
    <property type="entry name" value="Winged helix' DNA-binding domain"/>
    <property type="match status" value="1"/>
</dbReference>
<dbReference type="SMART" id="SM00347">
    <property type="entry name" value="HTH_MARR"/>
    <property type="match status" value="1"/>
</dbReference>
<organism evidence="5 6">
    <name type="scientific">Clostridium oryzae</name>
    <dbReference type="NCBI Taxonomy" id="1450648"/>
    <lineage>
        <taxon>Bacteria</taxon>
        <taxon>Bacillati</taxon>
        <taxon>Bacillota</taxon>
        <taxon>Clostridia</taxon>
        <taxon>Eubacteriales</taxon>
        <taxon>Clostridiaceae</taxon>
        <taxon>Clostridium</taxon>
    </lineage>
</organism>
<dbReference type="Proteomes" id="UP000190080">
    <property type="component" value="Unassembled WGS sequence"/>
</dbReference>
<dbReference type="STRING" id="1450648.CLORY_08440"/>
<dbReference type="EMBL" id="MZGV01000006">
    <property type="protein sequence ID" value="OPJ63972.1"/>
    <property type="molecule type" value="Genomic_DNA"/>
</dbReference>
<dbReference type="RefSeq" id="WP_079422281.1">
    <property type="nucleotide sequence ID" value="NZ_MZGV01000006.1"/>
</dbReference>
<dbReference type="PANTHER" id="PTHR42756:SF1">
    <property type="entry name" value="TRANSCRIPTIONAL REPRESSOR OF EMRAB OPERON"/>
    <property type="match status" value="1"/>
</dbReference>
<dbReference type="InterPro" id="IPR000835">
    <property type="entry name" value="HTH_MarR-typ"/>
</dbReference>
<dbReference type="GO" id="GO:0003677">
    <property type="term" value="F:DNA binding"/>
    <property type="evidence" value="ECO:0007669"/>
    <property type="project" value="UniProtKB-KW"/>
</dbReference>
<evidence type="ECO:0000256" key="1">
    <source>
        <dbReference type="ARBA" id="ARBA00023015"/>
    </source>
</evidence>
<accession>A0A1V4IVA9</accession>
<feature type="domain" description="HTH marR-type" evidence="4">
    <location>
        <begin position="6"/>
        <end position="138"/>
    </location>
</feature>
<evidence type="ECO:0000256" key="3">
    <source>
        <dbReference type="ARBA" id="ARBA00023163"/>
    </source>
</evidence>
<keyword evidence="3" id="KW-0804">Transcription</keyword>
<evidence type="ECO:0000313" key="6">
    <source>
        <dbReference type="Proteomes" id="UP000190080"/>
    </source>
</evidence>
<comment type="caution">
    <text evidence="5">The sequence shown here is derived from an EMBL/GenBank/DDBJ whole genome shotgun (WGS) entry which is preliminary data.</text>
</comment>
<evidence type="ECO:0000259" key="4">
    <source>
        <dbReference type="PROSITE" id="PS50995"/>
    </source>
</evidence>
<dbReference type="Pfam" id="PF01047">
    <property type="entry name" value="MarR"/>
    <property type="match status" value="1"/>
</dbReference>
<dbReference type="AlphaFoldDB" id="A0A1V4IVA9"/>
<dbReference type="PANTHER" id="PTHR42756">
    <property type="entry name" value="TRANSCRIPTIONAL REGULATOR, MARR"/>
    <property type="match status" value="1"/>
</dbReference>
<reference evidence="5 6" key="1">
    <citation type="submission" date="2017-03" db="EMBL/GenBank/DDBJ databases">
        <title>Genome sequence of Clostridium oryzae DSM 28571.</title>
        <authorList>
            <person name="Poehlein A."/>
            <person name="Daniel R."/>
        </authorList>
    </citation>
    <scope>NUCLEOTIDE SEQUENCE [LARGE SCALE GENOMIC DNA]</scope>
    <source>
        <strain evidence="5 6">DSM 28571</strain>
    </source>
</reference>
<dbReference type="PRINTS" id="PR00598">
    <property type="entry name" value="HTHMARR"/>
</dbReference>
<protein>
    <submittedName>
        <fullName evidence="5">Transcriptional regulator SlyA</fullName>
    </submittedName>
</protein>
<sequence>MEKQGSNYMRELIRQLVRNLGLLEKESTSCGDVSISQCHAIVEVGRAGEISLNKLAEVLTLDKSTMSRTINNLVENNMVMREVHPDDRRYVAISLTDEGRKLFDDIEGSMQKYYSTVFNYISENKREQVLDSLQLLLEAINKNK</sequence>
<keyword evidence="1" id="KW-0805">Transcription regulation</keyword>